<evidence type="ECO:0000313" key="2">
    <source>
        <dbReference type="Proteomes" id="UP000799779"/>
    </source>
</evidence>
<dbReference type="AlphaFoldDB" id="A0A6A5WDP8"/>
<keyword evidence="2" id="KW-1185">Reference proteome</keyword>
<dbReference type="EMBL" id="ML977591">
    <property type="protein sequence ID" value="KAF1999990.1"/>
    <property type="molecule type" value="Genomic_DNA"/>
</dbReference>
<name>A0A6A5WDP8_9PLEO</name>
<evidence type="ECO:0000313" key="1">
    <source>
        <dbReference type="EMBL" id="KAF1999990.1"/>
    </source>
</evidence>
<organism evidence="1 2">
    <name type="scientific">Amniculicola lignicola CBS 123094</name>
    <dbReference type="NCBI Taxonomy" id="1392246"/>
    <lineage>
        <taxon>Eukaryota</taxon>
        <taxon>Fungi</taxon>
        <taxon>Dikarya</taxon>
        <taxon>Ascomycota</taxon>
        <taxon>Pezizomycotina</taxon>
        <taxon>Dothideomycetes</taxon>
        <taxon>Pleosporomycetidae</taxon>
        <taxon>Pleosporales</taxon>
        <taxon>Amniculicolaceae</taxon>
        <taxon>Amniculicola</taxon>
    </lineage>
</organism>
<accession>A0A6A5WDP8</accession>
<gene>
    <name evidence="1" type="ORF">P154DRAFT_205983</name>
</gene>
<reference evidence="1" key="1">
    <citation type="journal article" date="2020" name="Stud. Mycol.">
        <title>101 Dothideomycetes genomes: a test case for predicting lifestyles and emergence of pathogens.</title>
        <authorList>
            <person name="Haridas S."/>
            <person name="Albert R."/>
            <person name="Binder M."/>
            <person name="Bloem J."/>
            <person name="Labutti K."/>
            <person name="Salamov A."/>
            <person name="Andreopoulos B."/>
            <person name="Baker S."/>
            <person name="Barry K."/>
            <person name="Bills G."/>
            <person name="Bluhm B."/>
            <person name="Cannon C."/>
            <person name="Castanera R."/>
            <person name="Culley D."/>
            <person name="Daum C."/>
            <person name="Ezra D."/>
            <person name="Gonzalez J."/>
            <person name="Henrissat B."/>
            <person name="Kuo A."/>
            <person name="Liang C."/>
            <person name="Lipzen A."/>
            <person name="Lutzoni F."/>
            <person name="Magnuson J."/>
            <person name="Mondo S."/>
            <person name="Nolan M."/>
            <person name="Ohm R."/>
            <person name="Pangilinan J."/>
            <person name="Park H.-J."/>
            <person name="Ramirez L."/>
            <person name="Alfaro M."/>
            <person name="Sun H."/>
            <person name="Tritt A."/>
            <person name="Yoshinaga Y."/>
            <person name="Zwiers L.-H."/>
            <person name="Turgeon B."/>
            <person name="Goodwin S."/>
            <person name="Spatafora J."/>
            <person name="Crous P."/>
            <person name="Grigoriev I."/>
        </authorList>
    </citation>
    <scope>NUCLEOTIDE SEQUENCE</scope>
    <source>
        <strain evidence="1">CBS 123094</strain>
    </source>
</reference>
<protein>
    <submittedName>
        <fullName evidence="1">Uncharacterized protein</fullName>
    </submittedName>
</protein>
<dbReference type="Proteomes" id="UP000799779">
    <property type="component" value="Unassembled WGS sequence"/>
</dbReference>
<proteinExistence type="predicted"/>
<sequence length="199" mass="22203">MKQKLQRPGNDCVIEYQYPTNESGQSHEAMNSEVLSFGGGTYERELNSHSAGAFGVQECYEVDKSGGNWQSWDGAEDGLTRKKKRNKETKVDWFIYHTDAPVLLVMSSKAALYPPSYSIQSFSKQTHASYALRFDSYATLLSLPGWDLGAYAEEDCVLCLSYRILRTMPLCRRGIGHAFAPHLSDGLPSATRRAGSYLP</sequence>